<dbReference type="PROSITE" id="PS50157">
    <property type="entry name" value="ZINC_FINGER_C2H2_2"/>
    <property type="match status" value="1"/>
</dbReference>
<dbReference type="OrthoDB" id="310217at2759"/>
<keyword evidence="6" id="KW-0862">Zinc</keyword>
<feature type="compositionally biased region" description="Polar residues" evidence="7">
    <location>
        <begin position="297"/>
        <end position="337"/>
    </location>
</feature>
<dbReference type="PROSITE" id="PS50011">
    <property type="entry name" value="PROTEIN_KINASE_DOM"/>
    <property type="match status" value="1"/>
</dbReference>
<dbReference type="Gene3D" id="1.10.510.10">
    <property type="entry name" value="Transferase(Phosphotransferase) domain 1"/>
    <property type="match status" value="1"/>
</dbReference>
<feature type="region of interest" description="Disordered" evidence="7">
    <location>
        <begin position="293"/>
        <end position="386"/>
    </location>
</feature>
<gene>
    <name evidence="10" type="ORF">M011DRAFT_471361</name>
</gene>
<dbReference type="PROSITE" id="PS00028">
    <property type="entry name" value="ZINC_FINGER_C2H2_1"/>
    <property type="match status" value="2"/>
</dbReference>
<dbReference type="SMART" id="SM00355">
    <property type="entry name" value="ZnF_C2H2"/>
    <property type="match status" value="2"/>
</dbReference>
<keyword evidence="11" id="KW-1185">Reference proteome</keyword>
<keyword evidence="4 10" id="KW-0418">Kinase</keyword>
<dbReference type="InterPro" id="IPR013087">
    <property type="entry name" value="Znf_C2H2_type"/>
</dbReference>
<evidence type="ECO:0000259" key="8">
    <source>
        <dbReference type="PROSITE" id="PS50011"/>
    </source>
</evidence>
<reference evidence="10" key="1">
    <citation type="journal article" date="2020" name="Stud. Mycol.">
        <title>101 Dothideomycetes genomes: a test case for predicting lifestyles and emergence of pathogens.</title>
        <authorList>
            <person name="Haridas S."/>
            <person name="Albert R."/>
            <person name="Binder M."/>
            <person name="Bloem J."/>
            <person name="Labutti K."/>
            <person name="Salamov A."/>
            <person name="Andreopoulos B."/>
            <person name="Baker S."/>
            <person name="Barry K."/>
            <person name="Bills G."/>
            <person name="Bluhm B."/>
            <person name="Cannon C."/>
            <person name="Castanera R."/>
            <person name="Culley D."/>
            <person name="Daum C."/>
            <person name="Ezra D."/>
            <person name="Gonzalez J."/>
            <person name="Henrissat B."/>
            <person name="Kuo A."/>
            <person name="Liang C."/>
            <person name="Lipzen A."/>
            <person name="Lutzoni F."/>
            <person name="Magnuson J."/>
            <person name="Mondo S."/>
            <person name="Nolan M."/>
            <person name="Ohm R."/>
            <person name="Pangilinan J."/>
            <person name="Park H.-J."/>
            <person name="Ramirez L."/>
            <person name="Alfaro M."/>
            <person name="Sun H."/>
            <person name="Tritt A."/>
            <person name="Yoshinaga Y."/>
            <person name="Zwiers L.-H."/>
            <person name="Turgeon B."/>
            <person name="Goodwin S."/>
            <person name="Spatafora J."/>
            <person name="Crous P."/>
            <person name="Grigoriev I."/>
        </authorList>
    </citation>
    <scope>NUCLEOTIDE SEQUENCE</scope>
    <source>
        <strain evidence="10">CBS 119925</strain>
    </source>
</reference>
<dbReference type="SUPFAM" id="SSF56112">
    <property type="entry name" value="Protein kinase-like (PK-like)"/>
    <property type="match status" value="1"/>
</dbReference>
<keyword evidence="3" id="KW-0547">Nucleotide-binding</keyword>
<evidence type="ECO:0000256" key="7">
    <source>
        <dbReference type="SAM" id="MobiDB-lite"/>
    </source>
</evidence>
<dbReference type="EMBL" id="MU006597">
    <property type="protein sequence ID" value="KAF2743412.1"/>
    <property type="molecule type" value="Genomic_DNA"/>
</dbReference>
<proteinExistence type="predicted"/>
<feature type="domain" description="Protein kinase" evidence="8">
    <location>
        <begin position="1"/>
        <end position="214"/>
    </location>
</feature>
<dbReference type="InterPro" id="IPR050660">
    <property type="entry name" value="NEK_Ser/Thr_kinase"/>
</dbReference>
<dbReference type="Proteomes" id="UP000799440">
    <property type="component" value="Unassembled WGS sequence"/>
</dbReference>
<keyword evidence="6" id="KW-0479">Metal-binding</keyword>
<evidence type="ECO:0000256" key="6">
    <source>
        <dbReference type="PROSITE-ProRule" id="PRU00042"/>
    </source>
</evidence>
<evidence type="ECO:0000256" key="5">
    <source>
        <dbReference type="ARBA" id="ARBA00022840"/>
    </source>
</evidence>
<protein>
    <recommendedName>
        <fullName evidence="1">non-specific serine/threonine protein kinase</fullName>
        <ecNumber evidence="1">2.7.11.1</ecNumber>
    </recommendedName>
</protein>
<evidence type="ECO:0000256" key="4">
    <source>
        <dbReference type="ARBA" id="ARBA00022777"/>
    </source>
</evidence>
<evidence type="ECO:0000256" key="1">
    <source>
        <dbReference type="ARBA" id="ARBA00012513"/>
    </source>
</evidence>
<dbReference type="AlphaFoldDB" id="A0A6A6UYQ5"/>
<evidence type="ECO:0000256" key="3">
    <source>
        <dbReference type="ARBA" id="ARBA00022741"/>
    </source>
</evidence>
<dbReference type="GO" id="GO:0004674">
    <property type="term" value="F:protein serine/threonine kinase activity"/>
    <property type="evidence" value="ECO:0007669"/>
    <property type="project" value="UniProtKB-EC"/>
</dbReference>
<evidence type="ECO:0000313" key="11">
    <source>
        <dbReference type="Proteomes" id="UP000799440"/>
    </source>
</evidence>
<sequence>MLKVYDKPHVAELYTDVEINRETECLSLFMDYYKGMDLDRLINVMKARGARFTERQVLDIACQIAQAMENCHIYGFLHQDLKPTKILLPKPWNPVLEPTVPYLSVSGFGFIKYTHPKDTVETTPRGTPGYMAPELRGSRVEFSAKSDVYAFGCVLYRLCTLKQPDRIDDINPYPFDIPQYFFRDTYSLISRMVRSDPSQRPTVAQVRSQLYKLIDQLGTPDMKECRSNMKECRKCRQLFTTKAELLVHLQTMEHFEPQRSSNGSNNAKSYHCRKCSTAFPTNHELQHHIREMKHTAPKQQPSNTSPDSLTPGDTPTKQAAGNAQNDRTARTSPTALSQQPKPSHQPQPPKKKKNTKKKNSVDPAPSAANIPPQFRPASDRQRTPVVMPGFSTQAARTPLMMPGFSTQAV</sequence>
<keyword evidence="6" id="KW-0863">Zinc-finger</keyword>
<dbReference type="GO" id="GO:0005524">
    <property type="term" value="F:ATP binding"/>
    <property type="evidence" value="ECO:0007669"/>
    <property type="project" value="UniProtKB-KW"/>
</dbReference>
<dbReference type="PANTHER" id="PTHR43671">
    <property type="entry name" value="SERINE/THREONINE-PROTEIN KINASE NEK"/>
    <property type="match status" value="1"/>
</dbReference>
<dbReference type="InterPro" id="IPR000719">
    <property type="entry name" value="Prot_kinase_dom"/>
</dbReference>
<keyword evidence="2" id="KW-0808">Transferase</keyword>
<dbReference type="Pfam" id="PF00069">
    <property type="entry name" value="Pkinase"/>
    <property type="match status" value="1"/>
</dbReference>
<dbReference type="EC" id="2.7.11.1" evidence="1"/>
<dbReference type="GO" id="GO:0008270">
    <property type="term" value="F:zinc ion binding"/>
    <property type="evidence" value="ECO:0007669"/>
    <property type="project" value="UniProtKB-KW"/>
</dbReference>
<evidence type="ECO:0000256" key="2">
    <source>
        <dbReference type="ARBA" id="ARBA00022679"/>
    </source>
</evidence>
<feature type="compositionally biased region" description="Basic residues" evidence="7">
    <location>
        <begin position="349"/>
        <end position="358"/>
    </location>
</feature>
<dbReference type="Gene3D" id="3.30.160.60">
    <property type="entry name" value="Classic Zinc Finger"/>
    <property type="match status" value="1"/>
</dbReference>
<organism evidence="10 11">
    <name type="scientific">Sporormia fimetaria CBS 119925</name>
    <dbReference type="NCBI Taxonomy" id="1340428"/>
    <lineage>
        <taxon>Eukaryota</taxon>
        <taxon>Fungi</taxon>
        <taxon>Dikarya</taxon>
        <taxon>Ascomycota</taxon>
        <taxon>Pezizomycotina</taxon>
        <taxon>Dothideomycetes</taxon>
        <taxon>Pleosporomycetidae</taxon>
        <taxon>Pleosporales</taxon>
        <taxon>Sporormiaceae</taxon>
        <taxon>Sporormia</taxon>
    </lineage>
</organism>
<evidence type="ECO:0000313" key="10">
    <source>
        <dbReference type="EMBL" id="KAF2743412.1"/>
    </source>
</evidence>
<accession>A0A6A6UYQ5</accession>
<feature type="domain" description="C2H2-type" evidence="9">
    <location>
        <begin position="270"/>
        <end position="299"/>
    </location>
</feature>
<name>A0A6A6UYQ5_9PLEO</name>
<dbReference type="PANTHER" id="PTHR43671:SF13">
    <property type="entry name" value="SERINE_THREONINE-PROTEIN KINASE NEK2"/>
    <property type="match status" value="1"/>
</dbReference>
<keyword evidence="5" id="KW-0067">ATP-binding</keyword>
<dbReference type="InterPro" id="IPR011009">
    <property type="entry name" value="Kinase-like_dom_sf"/>
</dbReference>
<evidence type="ECO:0000259" key="9">
    <source>
        <dbReference type="PROSITE" id="PS50157"/>
    </source>
</evidence>